<feature type="transmembrane region" description="Helical" evidence="6">
    <location>
        <begin position="123"/>
        <end position="144"/>
    </location>
</feature>
<evidence type="ECO:0000256" key="5">
    <source>
        <dbReference type="ARBA" id="ARBA00038359"/>
    </source>
</evidence>
<evidence type="ECO:0000256" key="3">
    <source>
        <dbReference type="ARBA" id="ARBA00022989"/>
    </source>
</evidence>
<keyword evidence="4 6" id="KW-0472">Membrane</keyword>
<evidence type="ECO:0000256" key="4">
    <source>
        <dbReference type="ARBA" id="ARBA00023136"/>
    </source>
</evidence>
<dbReference type="PANTHER" id="PTHR33048">
    <property type="entry name" value="PTH11-LIKE INTEGRAL MEMBRANE PROTEIN (AFU_ORTHOLOGUE AFUA_5G11245)"/>
    <property type="match status" value="1"/>
</dbReference>
<feature type="transmembrane region" description="Helical" evidence="6">
    <location>
        <begin position="6"/>
        <end position="29"/>
    </location>
</feature>
<dbReference type="InterPro" id="IPR049326">
    <property type="entry name" value="Rhodopsin_dom_fungi"/>
</dbReference>
<reference evidence="8" key="1">
    <citation type="journal article" date="2020" name="Stud. Mycol.">
        <title>101 Dothideomycetes genomes: a test case for predicting lifestyles and emergence of pathogens.</title>
        <authorList>
            <person name="Haridas S."/>
            <person name="Albert R."/>
            <person name="Binder M."/>
            <person name="Bloem J."/>
            <person name="Labutti K."/>
            <person name="Salamov A."/>
            <person name="Andreopoulos B."/>
            <person name="Baker S."/>
            <person name="Barry K."/>
            <person name="Bills G."/>
            <person name="Bluhm B."/>
            <person name="Cannon C."/>
            <person name="Castanera R."/>
            <person name="Culley D."/>
            <person name="Daum C."/>
            <person name="Ezra D."/>
            <person name="Gonzalez J."/>
            <person name="Henrissat B."/>
            <person name="Kuo A."/>
            <person name="Liang C."/>
            <person name="Lipzen A."/>
            <person name="Lutzoni F."/>
            <person name="Magnuson J."/>
            <person name="Mondo S."/>
            <person name="Nolan M."/>
            <person name="Ohm R."/>
            <person name="Pangilinan J."/>
            <person name="Park H.-J."/>
            <person name="Ramirez L."/>
            <person name="Alfaro M."/>
            <person name="Sun H."/>
            <person name="Tritt A."/>
            <person name="Yoshinaga Y."/>
            <person name="Zwiers L.-H."/>
            <person name="Turgeon B."/>
            <person name="Goodwin S."/>
            <person name="Spatafora J."/>
            <person name="Crous P."/>
            <person name="Grigoriev I."/>
        </authorList>
    </citation>
    <scope>NUCLEOTIDE SEQUENCE</scope>
    <source>
        <strain evidence="8">CBS 122681</strain>
    </source>
</reference>
<feature type="domain" description="Rhodopsin" evidence="7">
    <location>
        <begin position="25"/>
        <end position="266"/>
    </location>
</feature>
<keyword evidence="9" id="KW-1185">Reference proteome</keyword>
<gene>
    <name evidence="8" type="ORF">K491DRAFT_574461</name>
</gene>
<dbReference type="Proteomes" id="UP000799324">
    <property type="component" value="Unassembled WGS sequence"/>
</dbReference>
<protein>
    <recommendedName>
        <fullName evidence="7">Rhodopsin domain-containing protein</fullName>
    </recommendedName>
</protein>
<proteinExistence type="inferred from homology"/>
<dbReference type="Pfam" id="PF20684">
    <property type="entry name" value="Fung_rhodopsin"/>
    <property type="match status" value="1"/>
</dbReference>
<comment type="similarity">
    <text evidence="5">Belongs to the SAT4 family.</text>
</comment>
<feature type="non-terminal residue" evidence="8">
    <location>
        <position position="284"/>
    </location>
</feature>
<keyword evidence="3 6" id="KW-1133">Transmembrane helix</keyword>
<name>A0A6A6SRI7_9PLEO</name>
<dbReference type="GO" id="GO:0016020">
    <property type="term" value="C:membrane"/>
    <property type="evidence" value="ECO:0007669"/>
    <property type="project" value="UniProtKB-SubCell"/>
</dbReference>
<feature type="transmembrane region" description="Helical" evidence="6">
    <location>
        <begin position="41"/>
        <end position="60"/>
    </location>
</feature>
<evidence type="ECO:0000256" key="2">
    <source>
        <dbReference type="ARBA" id="ARBA00022692"/>
    </source>
</evidence>
<dbReference type="AlphaFoldDB" id="A0A6A6SRI7"/>
<dbReference type="OrthoDB" id="2496787at2759"/>
<feature type="transmembrane region" description="Helical" evidence="6">
    <location>
        <begin position="201"/>
        <end position="222"/>
    </location>
</feature>
<dbReference type="InterPro" id="IPR052337">
    <property type="entry name" value="SAT4-like"/>
</dbReference>
<organism evidence="8 9">
    <name type="scientific">Lophiostoma macrostomum CBS 122681</name>
    <dbReference type="NCBI Taxonomy" id="1314788"/>
    <lineage>
        <taxon>Eukaryota</taxon>
        <taxon>Fungi</taxon>
        <taxon>Dikarya</taxon>
        <taxon>Ascomycota</taxon>
        <taxon>Pezizomycotina</taxon>
        <taxon>Dothideomycetes</taxon>
        <taxon>Pleosporomycetidae</taxon>
        <taxon>Pleosporales</taxon>
        <taxon>Lophiostomataceae</taxon>
        <taxon>Lophiostoma</taxon>
    </lineage>
</organism>
<evidence type="ECO:0000256" key="6">
    <source>
        <dbReference type="SAM" id="Phobius"/>
    </source>
</evidence>
<feature type="transmembrane region" description="Helical" evidence="6">
    <location>
        <begin position="164"/>
        <end position="189"/>
    </location>
</feature>
<dbReference type="PANTHER" id="PTHR33048:SF47">
    <property type="entry name" value="INTEGRAL MEMBRANE PROTEIN-RELATED"/>
    <property type="match status" value="1"/>
</dbReference>
<keyword evidence="2 6" id="KW-0812">Transmembrane</keyword>
<evidence type="ECO:0000313" key="8">
    <source>
        <dbReference type="EMBL" id="KAF2649627.1"/>
    </source>
</evidence>
<feature type="transmembrane region" description="Helical" evidence="6">
    <location>
        <begin position="92"/>
        <end position="111"/>
    </location>
</feature>
<evidence type="ECO:0000313" key="9">
    <source>
        <dbReference type="Proteomes" id="UP000799324"/>
    </source>
</evidence>
<comment type="subcellular location">
    <subcellularLocation>
        <location evidence="1">Membrane</location>
        <topology evidence="1">Multi-pass membrane protein</topology>
    </subcellularLocation>
</comment>
<evidence type="ECO:0000256" key="1">
    <source>
        <dbReference type="ARBA" id="ARBA00004141"/>
    </source>
</evidence>
<sequence length="284" mass="32072">MHSRQPELYCAALIPYTAAAVALGLRLLARHKTNVRLEWEDYLSIVSFLFGTVYTAFALYKMRWGFGLSMSTIPMPVNEIERKFFREQWIDMWFYTFSLGLSKFVILGLYWRLFSRSIIRQPVRILAGLNSCWILLRVILALLLCQPISKAWNPDIPDICSISPTFFLFATLIPHLLIEIGCVICPMVVIKTLQLRQNQKIAVGAMFASGFLVCASVLHSLIYTVTLNPKSPDLSLDGANVQIWSVCDVNLAHFSTSLPLLRPALQSFGGFFSTMFSTSLRSTA</sequence>
<dbReference type="EMBL" id="MU004485">
    <property type="protein sequence ID" value="KAF2649627.1"/>
    <property type="molecule type" value="Genomic_DNA"/>
</dbReference>
<evidence type="ECO:0000259" key="7">
    <source>
        <dbReference type="Pfam" id="PF20684"/>
    </source>
</evidence>
<accession>A0A6A6SRI7</accession>